<dbReference type="OrthoDB" id="4511098at2759"/>
<feature type="compositionally biased region" description="Basic and acidic residues" evidence="1">
    <location>
        <begin position="453"/>
        <end position="467"/>
    </location>
</feature>
<dbReference type="InterPro" id="IPR013087">
    <property type="entry name" value="Znf_C2H2_type"/>
</dbReference>
<feature type="compositionally biased region" description="Polar residues" evidence="1">
    <location>
        <begin position="337"/>
        <end position="352"/>
    </location>
</feature>
<feature type="domain" description="C2H2-type" evidence="2">
    <location>
        <begin position="280"/>
        <end position="304"/>
    </location>
</feature>
<feature type="region of interest" description="Disordered" evidence="1">
    <location>
        <begin position="313"/>
        <end position="361"/>
    </location>
</feature>
<dbReference type="EMBL" id="CDMC01000010">
    <property type="protein sequence ID" value="CEL07850.1"/>
    <property type="molecule type" value="Genomic_DNA"/>
</dbReference>
<dbReference type="Proteomes" id="UP000054771">
    <property type="component" value="Unassembled WGS sequence"/>
</dbReference>
<feature type="region of interest" description="Disordered" evidence="1">
    <location>
        <begin position="32"/>
        <end position="55"/>
    </location>
</feature>
<organism evidence="3 4">
    <name type="scientific">Aspergillus calidoustus</name>
    <dbReference type="NCBI Taxonomy" id="454130"/>
    <lineage>
        <taxon>Eukaryota</taxon>
        <taxon>Fungi</taxon>
        <taxon>Dikarya</taxon>
        <taxon>Ascomycota</taxon>
        <taxon>Pezizomycotina</taxon>
        <taxon>Eurotiomycetes</taxon>
        <taxon>Eurotiomycetidae</taxon>
        <taxon>Eurotiales</taxon>
        <taxon>Aspergillaceae</taxon>
        <taxon>Aspergillus</taxon>
        <taxon>Aspergillus subgen. Nidulantes</taxon>
    </lineage>
</organism>
<feature type="domain" description="C2H2-type" evidence="2">
    <location>
        <begin position="203"/>
        <end position="227"/>
    </location>
</feature>
<gene>
    <name evidence="3" type="ORF">ASPCAL11004</name>
</gene>
<feature type="region of interest" description="Disordered" evidence="1">
    <location>
        <begin position="586"/>
        <end position="606"/>
    </location>
</feature>
<reference evidence="4" key="1">
    <citation type="journal article" date="2016" name="Genome Announc.">
        <title>Draft genome sequences of fungus Aspergillus calidoustus.</title>
        <authorList>
            <person name="Horn F."/>
            <person name="Linde J."/>
            <person name="Mattern D.J."/>
            <person name="Walther G."/>
            <person name="Guthke R."/>
            <person name="Scherlach K."/>
            <person name="Martin K."/>
            <person name="Brakhage A.A."/>
            <person name="Petzke L."/>
            <person name="Valiante V."/>
        </authorList>
    </citation>
    <scope>NUCLEOTIDE SEQUENCE [LARGE SCALE GENOMIC DNA]</scope>
    <source>
        <strain evidence="4">SF006504</strain>
    </source>
</reference>
<dbReference type="Gene3D" id="3.30.160.60">
    <property type="entry name" value="Classic Zinc Finger"/>
    <property type="match status" value="1"/>
</dbReference>
<keyword evidence="4" id="KW-1185">Reference proteome</keyword>
<evidence type="ECO:0000256" key="1">
    <source>
        <dbReference type="SAM" id="MobiDB-lite"/>
    </source>
</evidence>
<dbReference type="SMART" id="SM00355">
    <property type="entry name" value="ZnF_C2H2"/>
    <property type="match status" value="3"/>
</dbReference>
<evidence type="ECO:0000259" key="2">
    <source>
        <dbReference type="SMART" id="SM00355"/>
    </source>
</evidence>
<protein>
    <recommendedName>
        <fullName evidence="2">C2H2-type domain-containing protein</fullName>
    </recommendedName>
</protein>
<feature type="domain" description="C2H2-type" evidence="2">
    <location>
        <begin position="233"/>
        <end position="262"/>
    </location>
</feature>
<evidence type="ECO:0000313" key="4">
    <source>
        <dbReference type="Proteomes" id="UP000054771"/>
    </source>
</evidence>
<feature type="region of interest" description="Disordered" evidence="1">
    <location>
        <begin position="385"/>
        <end position="470"/>
    </location>
</feature>
<evidence type="ECO:0000313" key="3">
    <source>
        <dbReference type="EMBL" id="CEL07850.1"/>
    </source>
</evidence>
<accession>A0A0U5CDG0</accession>
<dbReference type="AlphaFoldDB" id="A0A0U5CDG0"/>
<proteinExistence type="predicted"/>
<feature type="compositionally biased region" description="Polar residues" evidence="1">
    <location>
        <begin position="385"/>
        <end position="398"/>
    </location>
</feature>
<sequence length="790" mass="86764">MDFPFPPGSAQRNANDEIFPLASEIDDGAGIWSPWPYLNGDPQQQQRPLPYQHPGQFPRPQHFSEFLSVGPGMSSLRVPSAMTRENSHMSTMSAVSGLASLDSQSPYHQPEIQGQARSDIPHSSLPFNTSFGASIPSQNLRARLNKILEDTSPFHDTILVSSGLDQQLLRLFDEGASILRKLTQPDVGQESALKRQDSQTKKHRCIVCGSTQTYKSRGTVKRHLLVHFPEIEFHCGFCPKPAAPEAWQYRRDKFYGHMANKHGKRISNADAYIQTQRVPSECPLSTCRAAIASWEEFWKHFCQHCEIPEEEEDQAQGRGGGGHGNGDRNNGRGGHQFQPSPNNGDFGSSFGNIQPDYHGGNGGSGNGGMGCGDGSHWGYACNTADSSSTPADVLNSPQSPEPEGSSVPALTSRPRPLSIRKGQERPHMSIDTAPETARPTEASKKLGNISPRAELDQDRDDSPVKETDDGECVCGSCKHTISGCSRCAQFVAAPIKCHQCADRSCEKAHTGSNAAGICLSGMPGCSFPWDITRQDGGKNLMTFSNAEFTKARKVVSKCSASLTDDIEYTEISEMVFSLQIHGSNIKRGTGTSEEDPASLQEVESPTDTDFPPGLYFERYLYTTQSQGSFLQYVHETLIFPEPHRFIVSSFQEIVYQEASMGSGKQLEIPGEQLFYLAREKDHESSEANLQMARQSSPKRRAHLRVRVRVIAGVLALRAAVSKSPPVAGNIEAGDGWELGIPLRALLPTRDKMMMGVTYVVYFLSFCLGLTDPHIYLSTWADSDWDGLMLT</sequence>
<name>A0A0U5CDG0_ASPCI</name>